<comment type="caution">
    <text evidence="1">The sequence shown here is derived from an EMBL/GenBank/DDBJ whole genome shotgun (WGS) entry which is preliminary data.</text>
</comment>
<organism evidence="1 2">
    <name type="scientific">Pyrus ussuriensis x Pyrus communis</name>
    <dbReference type="NCBI Taxonomy" id="2448454"/>
    <lineage>
        <taxon>Eukaryota</taxon>
        <taxon>Viridiplantae</taxon>
        <taxon>Streptophyta</taxon>
        <taxon>Embryophyta</taxon>
        <taxon>Tracheophyta</taxon>
        <taxon>Spermatophyta</taxon>
        <taxon>Magnoliopsida</taxon>
        <taxon>eudicotyledons</taxon>
        <taxon>Gunneridae</taxon>
        <taxon>Pentapetalae</taxon>
        <taxon>rosids</taxon>
        <taxon>fabids</taxon>
        <taxon>Rosales</taxon>
        <taxon>Rosaceae</taxon>
        <taxon>Amygdaloideae</taxon>
        <taxon>Maleae</taxon>
        <taxon>Pyrus</taxon>
    </lineage>
</organism>
<evidence type="ECO:0000313" key="2">
    <source>
        <dbReference type="Proteomes" id="UP000327157"/>
    </source>
</evidence>
<evidence type="ECO:0000313" key="1">
    <source>
        <dbReference type="EMBL" id="KAB2634407.1"/>
    </source>
</evidence>
<reference evidence="1 2" key="1">
    <citation type="submission" date="2019-09" db="EMBL/GenBank/DDBJ databases">
        <authorList>
            <person name="Ou C."/>
        </authorList>
    </citation>
    <scope>NUCLEOTIDE SEQUENCE [LARGE SCALE GENOMIC DNA]</scope>
    <source>
        <strain evidence="1">S2</strain>
        <tissue evidence="1">Leaf</tissue>
    </source>
</reference>
<protein>
    <submittedName>
        <fullName evidence="1">Uncharacterized protein</fullName>
    </submittedName>
</protein>
<keyword evidence="2" id="KW-1185">Reference proteome</keyword>
<gene>
    <name evidence="1" type="ORF">D8674_038270</name>
</gene>
<dbReference type="EMBL" id="SMOL01000066">
    <property type="protein sequence ID" value="KAB2634407.1"/>
    <property type="molecule type" value="Genomic_DNA"/>
</dbReference>
<dbReference type="AlphaFoldDB" id="A0A5N5I5F9"/>
<reference evidence="1 2" key="2">
    <citation type="submission" date="2019-11" db="EMBL/GenBank/DDBJ databases">
        <title>A de novo genome assembly of a pear dwarfing rootstock.</title>
        <authorList>
            <person name="Wang F."/>
            <person name="Wang J."/>
            <person name="Li S."/>
            <person name="Zhang Y."/>
            <person name="Fang M."/>
            <person name="Ma L."/>
            <person name="Zhao Y."/>
            <person name="Jiang S."/>
        </authorList>
    </citation>
    <scope>NUCLEOTIDE SEQUENCE [LARGE SCALE GENOMIC DNA]</scope>
    <source>
        <strain evidence="1">S2</strain>
        <tissue evidence="1">Leaf</tissue>
    </source>
</reference>
<sequence length="58" mass="6693">MASEQGFCIHFSLSQKLNKRKYDCTTLIESFDMADDLVDWNDKTKRIVADSDYAKNAD</sequence>
<dbReference type="Proteomes" id="UP000327157">
    <property type="component" value="Unassembled WGS sequence"/>
</dbReference>
<name>A0A5N5I5F9_9ROSA</name>
<accession>A0A5N5I5F9</accession>
<proteinExistence type="predicted"/>